<organism evidence="1 2">
    <name type="scientific">Salix koriyanagi</name>
    <dbReference type="NCBI Taxonomy" id="2511006"/>
    <lineage>
        <taxon>Eukaryota</taxon>
        <taxon>Viridiplantae</taxon>
        <taxon>Streptophyta</taxon>
        <taxon>Embryophyta</taxon>
        <taxon>Tracheophyta</taxon>
        <taxon>Spermatophyta</taxon>
        <taxon>Magnoliopsida</taxon>
        <taxon>eudicotyledons</taxon>
        <taxon>Gunneridae</taxon>
        <taxon>Pentapetalae</taxon>
        <taxon>rosids</taxon>
        <taxon>fabids</taxon>
        <taxon>Malpighiales</taxon>
        <taxon>Salicaceae</taxon>
        <taxon>Saliceae</taxon>
        <taxon>Salix</taxon>
    </lineage>
</organism>
<name>A0A9Q0X0V7_9ROSI</name>
<keyword evidence="2" id="KW-1185">Reference proteome</keyword>
<evidence type="ECO:0000313" key="1">
    <source>
        <dbReference type="EMBL" id="KAJ6776719.1"/>
    </source>
</evidence>
<accession>A0A9Q0X0V7</accession>
<protein>
    <submittedName>
        <fullName evidence="1">Uncharacterized protein</fullName>
    </submittedName>
</protein>
<evidence type="ECO:0000313" key="2">
    <source>
        <dbReference type="Proteomes" id="UP001151752"/>
    </source>
</evidence>
<dbReference type="EMBL" id="JAPFFM010000001">
    <property type="protein sequence ID" value="KAJ6776719.1"/>
    <property type="molecule type" value="Genomic_DNA"/>
</dbReference>
<sequence length="95" mass="10599">MDNFELLHDSALHIYRRDDSTDYATIMDCNISFPEIIGFSASFASNINTNSPASVDSKIGAFRDPVDSQNQPAKYNASSEMGCQYLNPNITRKSR</sequence>
<gene>
    <name evidence="1" type="ORF">OIU74_000829</name>
</gene>
<reference evidence="1" key="2">
    <citation type="journal article" date="2023" name="Int. J. Mol. Sci.">
        <title>De Novo Assembly and Annotation of 11 Diverse Shrub Willow (Salix) Genomes Reveals Novel Gene Organization in Sex-Linked Regions.</title>
        <authorList>
            <person name="Hyden B."/>
            <person name="Feng K."/>
            <person name="Yates T.B."/>
            <person name="Jawdy S."/>
            <person name="Cereghino C."/>
            <person name="Smart L.B."/>
            <person name="Muchero W."/>
        </authorList>
    </citation>
    <scope>NUCLEOTIDE SEQUENCE</scope>
    <source>
        <tissue evidence="1">Shoot tip</tissue>
    </source>
</reference>
<comment type="caution">
    <text evidence="1">The sequence shown here is derived from an EMBL/GenBank/DDBJ whole genome shotgun (WGS) entry which is preliminary data.</text>
</comment>
<dbReference type="AlphaFoldDB" id="A0A9Q0X0V7"/>
<dbReference type="Proteomes" id="UP001151752">
    <property type="component" value="Chromosome 16"/>
</dbReference>
<reference evidence="1" key="1">
    <citation type="submission" date="2022-11" db="EMBL/GenBank/DDBJ databases">
        <authorList>
            <person name="Hyden B.L."/>
            <person name="Feng K."/>
            <person name="Yates T."/>
            <person name="Jawdy S."/>
            <person name="Smart L.B."/>
            <person name="Muchero W."/>
        </authorList>
    </citation>
    <scope>NUCLEOTIDE SEQUENCE</scope>
    <source>
        <tissue evidence="1">Shoot tip</tissue>
    </source>
</reference>
<proteinExistence type="predicted"/>